<evidence type="ECO:0000313" key="1">
    <source>
        <dbReference type="EMBL" id="JAP14221.1"/>
    </source>
</evidence>
<dbReference type="EMBL" id="GEDG01026868">
    <property type="protein sequence ID" value="JAP14221.1"/>
    <property type="molecule type" value="Transcribed_RNA"/>
</dbReference>
<sequence>IPSVIPQVRYFSILNHYHIYPEYLLAVDAVLLALFIDQCQPLQDRDHENASKRQCLCQRVASAMANVKYSD</sequence>
<name>A0A0V0H252_SOLCH</name>
<feature type="non-terminal residue" evidence="1">
    <location>
        <position position="1"/>
    </location>
</feature>
<protein>
    <submittedName>
        <fullName evidence="1">Putative ovule protein</fullName>
    </submittedName>
</protein>
<reference evidence="1" key="1">
    <citation type="submission" date="2015-12" db="EMBL/GenBank/DDBJ databases">
        <title>Gene expression during late stages of embryo sac development: a critical building block for successful pollen-pistil interactions.</title>
        <authorList>
            <person name="Liu Y."/>
            <person name="Joly V."/>
            <person name="Sabar M."/>
            <person name="Matton D.P."/>
        </authorList>
    </citation>
    <scope>NUCLEOTIDE SEQUENCE</scope>
</reference>
<organism evidence="1">
    <name type="scientific">Solanum chacoense</name>
    <name type="common">Chaco potato</name>
    <dbReference type="NCBI Taxonomy" id="4108"/>
    <lineage>
        <taxon>Eukaryota</taxon>
        <taxon>Viridiplantae</taxon>
        <taxon>Streptophyta</taxon>
        <taxon>Embryophyta</taxon>
        <taxon>Tracheophyta</taxon>
        <taxon>Spermatophyta</taxon>
        <taxon>Magnoliopsida</taxon>
        <taxon>eudicotyledons</taxon>
        <taxon>Gunneridae</taxon>
        <taxon>Pentapetalae</taxon>
        <taxon>asterids</taxon>
        <taxon>lamiids</taxon>
        <taxon>Solanales</taxon>
        <taxon>Solanaceae</taxon>
        <taxon>Solanoideae</taxon>
        <taxon>Solaneae</taxon>
        <taxon>Solanum</taxon>
    </lineage>
</organism>
<dbReference type="AlphaFoldDB" id="A0A0V0H252"/>
<proteinExistence type="predicted"/>
<accession>A0A0V0H252</accession>